<dbReference type="Gene3D" id="3.40.50.1100">
    <property type="match status" value="1"/>
</dbReference>
<proteinExistence type="inferred from homology"/>
<dbReference type="GO" id="GO:1990904">
    <property type="term" value="C:ribonucleoprotein complex"/>
    <property type="evidence" value="ECO:0007669"/>
    <property type="project" value="UniProtKB-KW"/>
</dbReference>
<keyword evidence="3" id="KW-0687">Ribonucleoprotein</keyword>
<sequence length="120" mass="13003">MEAKGQVTAEKYAADISSIREAQLRIGPFVHRTPVVSSETLDAIAGRKLLFKCECFQKGRLSQEVSRDALGEEFKGYVCKIMGGCDKQGYPMKQGVLATVGPVSCSKKGLRAFVDMEGAP</sequence>
<comment type="caution">
    <text evidence="4">The sequence shown here is derived from an EMBL/GenBank/DDBJ whole genome shotgun (WGS) entry which is preliminary data.</text>
</comment>
<dbReference type="EMBL" id="JACTNZ010000007">
    <property type="protein sequence ID" value="KAG5539454.1"/>
    <property type="molecule type" value="Genomic_DNA"/>
</dbReference>
<dbReference type="GO" id="GO:0003735">
    <property type="term" value="F:structural constituent of ribosome"/>
    <property type="evidence" value="ECO:0007669"/>
    <property type="project" value="InterPro"/>
</dbReference>
<name>A0AAV6JIJ3_9ERIC</name>
<keyword evidence="5" id="KW-1185">Reference proteome</keyword>
<evidence type="ECO:0000313" key="5">
    <source>
        <dbReference type="Proteomes" id="UP000823749"/>
    </source>
</evidence>
<reference evidence="4" key="1">
    <citation type="submission" date="2020-08" db="EMBL/GenBank/DDBJ databases">
        <title>Plant Genome Project.</title>
        <authorList>
            <person name="Zhang R.-G."/>
        </authorList>
    </citation>
    <scope>NUCLEOTIDE SEQUENCE</scope>
    <source>
        <strain evidence="4">WSP0</strain>
        <tissue evidence="4">Leaf</tissue>
    </source>
</reference>
<dbReference type="SMART" id="SM01405">
    <property type="entry name" value="Ribosomal_S6e"/>
    <property type="match status" value="1"/>
</dbReference>
<dbReference type="GO" id="GO:0006412">
    <property type="term" value="P:translation"/>
    <property type="evidence" value="ECO:0007669"/>
    <property type="project" value="InterPro"/>
</dbReference>
<dbReference type="InterPro" id="IPR001377">
    <property type="entry name" value="Ribosomal_eS6"/>
</dbReference>
<dbReference type="AlphaFoldDB" id="A0AAV6JIJ3"/>
<dbReference type="PANTHER" id="PTHR11502">
    <property type="entry name" value="40S RIBOSOMAL PROTEIN S6"/>
    <property type="match status" value="1"/>
</dbReference>
<evidence type="ECO:0000256" key="2">
    <source>
        <dbReference type="ARBA" id="ARBA00022980"/>
    </source>
</evidence>
<dbReference type="InterPro" id="IPR036052">
    <property type="entry name" value="TrpB-like_PALP_sf"/>
</dbReference>
<dbReference type="Proteomes" id="UP000823749">
    <property type="component" value="Chromosome 7"/>
</dbReference>
<dbReference type="SUPFAM" id="SSF53686">
    <property type="entry name" value="Tryptophan synthase beta subunit-like PLP-dependent enzymes"/>
    <property type="match status" value="1"/>
</dbReference>
<organism evidence="4 5">
    <name type="scientific">Rhododendron griersonianum</name>
    <dbReference type="NCBI Taxonomy" id="479676"/>
    <lineage>
        <taxon>Eukaryota</taxon>
        <taxon>Viridiplantae</taxon>
        <taxon>Streptophyta</taxon>
        <taxon>Embryophyta</taxon>
        <taxon>Tracheophyta</taxon>
        <taxon>Spermatophyta</taxon>
        <taxon>Magnoliopsida</taxon>
        <taxon>eudicotyledons</taxon>
        <taxon>Gunneridae</taxon>
        <taxon>Pentapetalae</taxon>
        <taxon>asterids</taxon>
        <taxon>Ericales</taxon>
        <taxon>Ericaceae</taxon>
        <taxon>Ericoideae</taxon>
        <taxon>Rhodoreae</taxon>
        <taxon>Rhododendron</taxon>
    </lineage>
</organism>
<dbReference type="GO" id="GO:0005840">
    <property type="term" value="C:ribosome"/>
    <property type="evidence" value="ECO:0007669"/>
    <property type="project" value="UniProtKB-KW"/>
</dbReference>
<comment type="similarity">
    <text evidence="1">Belongs to the eukaryotic ribosomal protein eS6 family.</text>
</comment>
<dbReference type="InterPro" id="IPR018282">
    <property type="entry name" value="Ribosomal_eS6_CS"/>
</dbReference>
<keyword evidence="2" id="KW-0689">Ribosomal protein</keyword>
<evidence type="ECO:0000256" key="3">
    <source>
        <dbReference type="ARBA" id="ARBA00023274"/>
    </source>
</evidence>
<protein>
    <submittedName>
        <fullName evidence="4">Uncharacterized protein</fullName>
    </submittedName>
</protein>
<accession>A0AAV6JIJ3</accession>
<evidence type="ECO:0000256" key="1">
    <source>
        <dbReference type="ARBA" id="ARBA00009312"/>
    </source>
</evidence>
<evidence type="ECO:0000313" key="4">
    <source>
        <dbReference type="EMBL" id="KAG5539454.1"/>
    </source>
</evidence>
<dbReference type="Pfam" id="PF01092">
    <property type="entry name" value="Ribosomal_S6e"/>
    <property type="match status" value="1"/>
</dbReference>
<gene>
    <name evidence="4" type="ORF">RHGRI_019856</name>
</gene>
<dbReference type="PROSITE" id="PS00578">
    <property type="entry name" value="RIBOSOMAL_S6E"/>
    <property type="match status" value="1"/>
</dbReference>